<dbReference type="PANTHER" id="PTHR23508">
    <property type="entry name" value="CARBOXYLIC ACID TRANSPORTER PROTEIN HOMOLOG"/>
    <property type="match status" value="1"/>
</dbReference>
<feature type="domain" description="Major facilitator superfamily (MFS) profile" evidence="6">
    <location>
        <begin position="24"/>
        <end position="438"/>
    </location>
</feature>
<keyword evidence="4 5" id="KW-0472">Membrane</keyword>
<dbReference type="PANTHER" id="PTHR23508:SF10">
    <property type="entry name" value="CARBOXYLIC ACID TRANSPORTER PROTEIN HOMOLOG"/>
    <property type="match status" value="1"/>
</dbReference>
<dbReference type="STRING" id="1518501.CQ10_06105"/>
<feature type="transmembrane region" description="Helical" evidence="5">
    <location>
        <begin position="112"/>
        <end position="137"/>
    </location>
</feature>
<reference evidence="7 8" key="1">
    <citation type="submission" date="2014-03" db="EMBL/GenBank/DDBJ databases">
        <title>Bradyrhizobium valentinum sp. nov., isolated from effective nodules of Lupinus mariae-josephae, a lupine endemic of basic-lime soils in Eastern Spain.</title>
        <authorList>
            <person name="Duran D."/>
            <person name="Rey L."/>
            <person name="Navarro A."/>
            <person name="Busquets A."/>
            <person name="Imperial J."/>
            <person name="Ruiz-Argueso T."/>
        </authorList>
    </citation>
    <scope>NUCLEOTIDE SEQUENCE [LARGE SCALE GENOMIC DNA]</scope>
    <source>
        <strain evidence="7 8">LmjM3</strain>
    </source>
</reference>
<feature type="transmembrane region" description="Helical" evidence="5">
    <location>
        <begin position="388"/>
        <end position="409"/>
    </location>
</feature>
<dbReference type="AlphaFoldDB" id="A0A0R3LW01"/>
<keyword evidence="8" id="KW-1185">Reference proteome</keyword>
<evidence type="ECO:0000313" key="7">
    <source>
        <dbReference type="EMBL" id="KRR09261.1"/>
    </source>
</evidence>
<dbReference type="GO" id="GO:0046943">
    <property type="term" value="F:carboxylic acid transmembrane transporter activity"/>
    <property type="evidence" value="ECO:0007669"/>
    <property type="project" value="TreeGrafter"/>
</dbReference>
<proteinExistence type="predicted"/>
<dbReference type="InterPro" id="IPR011701">
    <property type="entry name" value="MFS"/>
</dbReference>
<accession>A0A0R3LW01</accession>
<feature type="transmembrane region" description="Helical" evidence="5">
    <location>
        <begin position="20"/>
        <end position="37"/>
    </location>
</feature>
<name>A0A0R3LW01_9BRAD</name>
<evidence type="ECO:0000256" key="2">
    <source>
        <dbReference type="ARBA" id="ARBA00022692"/>
    </source>
</evidence>
<dbReference type="InterPro" id="IPR020846">
    <property type="entry name" value="MFS_dom"/>
</dbReference>
<dbReference type="Pfam" id="PF07690">
    <property type="entry name" value="MFS_1"/>
    <property type="match status" value="1"/>
</dbReference>
<dbReference type="GO" id="GO:0005886">
    <property type="term" value="C:plasma membrane"/>
    <property type="evidence" value="ECO:0007669"/>
    <property type="project" value="TreeGrafter"/>
</dbReference>
<evidence type="ECO:0000256" key="1">
    <source>
        <dbReference type="ARBA" id="ARBA00004141"/>
    </source>
</evidence>
<feature type="transmembrane region" description="Helical" evidence="5">
    <location>
        <begin position="324"/>
        <end position="341"/>
    </location>
</feature>
<feature type="transmembrane region" description="Helical" evidence="5">
    <location>
        <begin position="181"/>
        <end position="199"/>
    </location>
</feature>
<keyword evidence="3 5" id="KW-1133">Transmembrane helix</keyword>
<organism evidence="7 8">
    <name type="scientific">Bradyrhizobium valentinum</name>
    <dbReference type="NCBI Taxonomy" id="1518501"/>
    <lineage>
        <taxon>Bacteria</taxon>
        <taxon>Pseudomonadati</taxon>
        <taxon>Pseudomonadota</taxon>
        <taxon>Alphaproteobacteria</taxon>
        <taxon>Hyphomicrobiales</taxon>
        <taxon>Nitrobacteraceae</taxon>
        <taxon>Bradyrhizobium</taxon>
    </lineage>
</organism>
<evidence type="ECO:0000256" key="3">
    <source>
        <dbReference type="ARBA" id="ARBA00022989"/>
    </source>
</evidence>
<dbReference type="EMBL" id="LLXX01000067">
    <property type="protein sequence ID" value="KRR09261.1"/>
    <property type="molecule type" value="Genomic_DNA"/>
</dbReference>
<dbReference type="SUPFAM" id="SSF103473">
    <property type="entry name" value="MFS general substrate transporter"/>
    <property type="match status" value="1"/>
</dbReference>
<dbReference type="Gene3D" id="1.20.1250.20">
    <property type="entry name" value="MFS general substrate transporter like domains"/>
    <property type="match status" value="1"/>
</dbReference>
<evidence type="ECO:0000256" key="5">
    <source>
        <dbReference type="SAM" id="Phobius"/>
    </source>
</evidence>
<evidence type="ECO:0000256" key="4">
    <source>
        <dbReference type="ARBA" id="ARBA00023136"/>
    </source>
</evidence>
<dbReference type="InterPro" id="IPR036259">
    <property type="entry name" value="MFS_trans_sf"/>
</dbReference>
<feature type="transmembrane region" description="Helical" evidence="5">
    <location>
        <begin position="347"/>
        <end position="367"/>
    </location>
</feature>
<feature type="transmembrane region" description="Helical" evidence="5">
    <location>
        <begin position="292"/>
        <end position="312"/>
    </location>
</feature>
<dbReference type="PROSITE" id="PS50850">
    <property type="entry name" value="MFS"/>
    <property type="match status" value="1"/>
</dbReference>
<sequence length="458" mass="48541">MAAHAIDLHEELAEAKVGKFHWRLGAIMGLLTLFDGYDTFNPAYVIHYVAKPWGLQAGQAGLLISSGLVGFLLGAAIHGIIADRLGRRGTLLGGLWITSIFTLLTATSADSFLSFCILRILTGIGLGVLLPLATTYINELAPRRVANTFALWGVALGWALGGTLAGVAGVFATPVFGWTSLYWIGSLSFLLLPFMRLMLPESPKFLALQGRTSEIRDMLTKLRPERANVYKSAEIAVGESEKPVNSVATLLQAKYRRTTFAIWASAFLSLFCIFGLSGWIPTVMMQRGETFAASFGFGALMQIMSFVGALVLGHLLDRSGSSRGLIATWWAIGGVAVLSLVVMNDHIVNITSVAAAGFFIIGAQFVLNNFTAASYETGVRATAVGMELGVARVGAILGPFVAGALQQIYQSPTPMFVSIGISAIAAGGIILLARRPASAPASSLEETAGLRKVAQPAS</sequence>
<keyword evidence="2 5" id="KW-0812">Transmembrane</keyword>
<dbReference type="Proteomes" id="UP000051913">
    <property type="component" value="Unassembled WGS sequence"/>
</dbReference>
<protein>
    <submittedName>
        <fullName evidence="7">MFS transporter</fullName>
    </submittedName>
</protein>
<evidence type="ECO:0000259" key="6">
    <source>
        <dbReference type="PROSITE" id="PS50850"/>
    </source>
</evidence>
<feature type="transmembrane region" description="Helical" evidence="5">
    <location>
        <begin position="89"/>
        <end position="106"/>
    </location>
</feature>
<dbReference type="RefSeq" id="WP_057850399.1">
    <property type="nucleotide sequence ID" value="NZ_LLXX01000067.1"/>
</dbReference>
<evidence type="ECO:0000313" key="8">
    <source>
        <dbReference type="Proteomes" id="UP000051913"/>
    </source>
</evidence>
<gene>
    <name evidence="7" type="ORF">CP49_09320</name>
</gene>
<feature type="transmembrane region" description="Helical" evidence="5">
    <location>
        <begin position="57"/>
        <end position="77"/>
    </location>
</feature>
<comment type="subcellular location">
    <subcellularLocation>
        <location evidence="1">Membrane</location>
        <topology evidence="1">Multi-pass membrane protein</topology>
    </subcellularLocation>
</comment>
<feature type="transmembrane region" description="Helical" evidence="5">
    <location>
        <begin position="415"/>
        <end position="433"/>
    </location>
</feature>
<feature type="transmembrane region" description="Helical" evidence="5">
    <location>
        <begin position="149"/>
        <end position="175"/>
    </location>
</feature>
<feature type="transmembrane region" description="Helical" evidence="5">
    <location>
        <begin position="260"/>
        <end position="280"/>
    </location>
</feature>
<comment type="caution">
    <text evidence="7">The sequence shown here is derived from an EMBL/GenBank/DDBJ whole genome shotgun (WGS) entry which is preliminary data.</text>
</comment>